<protein>
    <submittedName>
        <fullName evidence="2">Nuclear transport factor 2 family protein</fullName>
    </submittedName>
</protein>
<dbReference type="InterPro" id="IPR032710">
    <property type="entry name" value="NTF2-like_dom_sf"/>
</dbReference>
<feature type="domain" description="SnoaL-like" evidence="1">
    <location>
        <begin position="16"/>
        <end position="112"/>
    </location>
</feature>
<dbReference type="Gene3D" id="3.10.450.50">
    <property type="match status" value="1"/>
</dbReference>
<dbReference type="Proteomes" id="UP000678016">
    <property type="component" value="Chromosome"/>
</dbReference>
<sequence length="117" mass="12802">MTDTRAVDLDRLPETVTAYLAAHNAHDTTTAASFFTTDATVVDDGRTHEGTEAIIRWAEETGNAFTYTAAPVRAETVGADRYTVVQHLEGDFPGGQIDLCHHFTLREGRIAELVIEP</sequence>
<name>A0ABX8C016_9ACTN</name>
<dbReference type="EMBL" id="CP074132">
    <property type="protein sequence ID" value="QUX26782.1"/>
    <property type="molecule type" value="Genomic_DNA"/>
</dbReference>
<dbReference type="InterPro" id="IPR037401">
    <property type="entry name" value="SnoaL-like"/>
</dbReference>
<evidence type="ECO:0000313" key="3">
    <source>
        <dbReference type="Proteomes" id="UP000678016"/>
    </source>
</evidence>
<dbReference type="SUPFAM" id="SSF54427">
    <property type="entry name" value="NTF2-like"/>
    <property type="match status" value="1"/>
</dbReference>
<reference evidence="3" key="1">
    <citation type="submission" date="2021-05" db="EMBL/GenBank/DDBJ databases">
        <title>Direct Submission.</title>
        <authorList>
            <person name="Li K."/>
            <person name="Gao J."/>
        </authorList>
    </citation>
    <scope>NUCLEOTIDE SEQUENCE [LARGE SCALE GENOMIC DNA]</scope>
    <source>
        <strain evidence="3">HDS12</strain>
    </source>
</reference>
<evidence type="ECO:0000313" key="2">
    <source>
        <dbReference type="EMBL" id="QUX26782.1"/>
    </source>
</evidence>
<organism evidence="2 3">
    <name type="scientific">Nocardiopsis akebiae</name>
    <dbReference type="NCBI Taxonomy" id="2831968"/>
    <lineage>
        <taxon>Bacteria</taxon>
        <taxon>Bacillati</taxon>
        <taxon>Actinomycetota</taxon>
        <taxon>Actinomycetes</taxon>
        <taxon>Streptosporangiales</taxon>
        <taxon>Nocardiopsidaceae</taxon>
        <taxon>Nocardiopsis</taxon>
    </lineage>
</organism>
<dbReference type="RefSeq" id="WP_212639883.1">
    <property type="nucleotide sequence ID" value="NZ_CP074132.1"/>
</dbReference>
<keyword evidence="3" id="KW-1185">Reference proteome</keyword>
<evidence type="ECO:0000259" key="1">
    <source>
        <dbReference type="Pfam" id="PF12680"/>
    </source>
</evidence>
<accession>A0ABX8C016</accession>
<gene>
    <name evidence="2" type="ORF">KGD83_15450</name>
</gene>
<dbReference type="Pfam" id="PF12680">
    <property type="entry name" value="SnoaL_2"/>
    <property type="match status" value="1"/>
</dbReference>
<proteinExistence type="predicted"/>